<keyword evidence="4" id="KW-1185">Reference proteome</keyword>
<evidence type="ECO:0000313" key="4">
    <source>
        <dbReference type="Proteomes" id="UP000247409"/>
    </source>
</evidence>
<feature type="region of interest" description="Disordered" evidence="1">
    <location>
        <begin position="1"/>
        <end position="55"/>
    </location>
</feature>
<proteinExistence type="predicted"/>
<dbReference type="InterPro" id="IPR027450">
    <property type="entry name" value="AlkB-like"/>
</dbReference>
<dbReference type="STRING" id="448386.A0A2V3INZ6"/>
<organism evidence="3 4">
    <name type="scientific">Gracilariopsis chorda</name>
    <dbReference type="NCBI Taxonomy" id="448386"/>
    <lineage>
        <taxon>Eukaryota</taxon>
        <taxon>Rhodophyta</taxon>
        <taxon>Florideophyceae</taxon>
        <taxon>Rhodymeniophycidae</taxon>
        <taxon>Gracilariales</taxon>
        <taxon>Gracilariaceae</taxon>
        <taxon>Gracilariopsis</taxon>
    </lineage>
</organism>
<dbReference type="AlphaFoldDB" id="A0A2V3INZ6"/>
<sequence>MPRTQKNSSRKSRHNPKSNSVQCSLHKPIQKRHPQCTSKTGPQRSNQLSGAPGSYSAKCPICSKRFLTSFIEAHASHCSTPSASYVRNKKHSSALSTFLRPRYALTLPTSAQPSETGAPGFHVFRDIFIQQEEEILRAIEATAPAWVDFMFRQTKNYGPAYDLRRKRFLFGERAPKQNSMPPYAKDIVLPRLQLLTPILKDFNPNQLAVGLYKVPGESHILPHNDCENGEIGTAVVGVCLAAACTMTLILRSQYSGVGRDVKRDVHLPKGAVYIMSGDALRVWEHAIFPGKTEATRYSLTFRDVSPIDAASYGVVEKTPKGRFTQSLLT</sequence>
<dbReference type="Pfam" id="PF13532">
    <property type="entry name" value="2OG-FeII_Oxy_2"/>
    <property type="match status" value="1"/>
</dbReference>
<protein>
    <recommendedName>
        <fullName evidence="2">Fe2OG dioxygenase domain-containing protein</fullName>
    </recommendedName>
</protein>
<dbReference type="OrthoDB" id="271595at2759"/>
<dbReference type="GO" id="GO:0016491">
    <property type="term" value="F:oxidoreductase activity"/>
    <property type="evidence" value="ECO:0007669"/>
    <property type="project" value="TreeGrafter"/>
</dbReference>
<evidence type="ECO:0000256" key="1">
    <source>
        <dbReference type="SAM" id="MobiDB-lite"/>
    </source>
</evidence>
<dbReference type="EMBL" id="NBIV01000110">
    <property type="protein sequence ID" value="PXF43783.1"/>
    <property type="molecule type" value="Genomic_DNA"/>
</dbReference>
<feature type="compositionally biased region" description="Polar residues" evidence="1">
    <location>
        <begin position="35"/>
        <end position="49"/>
    </location>
</feature>
<name>A0A2V3INZ6_9FLOR</name>
<accession>A0A2V3INZ6</accession>
<gene>
    <name evidence="3" type="ORF">BWQ96_06404</name>
</gene>
<dbReference type="PANTHER" id="PTHR12463:SF1">
    <property type="entry name" value="2-OXOGLUTARATE AND FE-DEPENDENT OXYGENASE FAMILY PROTEIN"/>
    <property type="match status" value="1"/>
</dbReference>
<dbReference type="SUPFAM" id="SSF51197">
    <property type="entry name" value="Clavaminate synthase-like"/>
    <property type="match status" value="1"/>
</dbReference>
<dbReference type="InterPro" id="IPR032857">
    <property type="entry name" value="ALKBH4"/>
</dbReference>
<dbReference type="InterPro" id="IPR037151">
    <property type="entry name" value="AlkB-like_sf"/>
</dbReference>
<dbReference type="PANTHER" id="PTHR12463">
    <property type="entry name" value="OXYGENASE-RELATED"/>
    <property type="match status" value="1"/>
</dbReference>
<comment type="caution">
    <text evidence="3">The sequence shown here is derived from an EMBL/GenBank/DDBJ whole genome shotgun (WGS) entry which is preliminary data.</text>
</comment>
<feature type="domain" description="Fe2OG dioxygenase" evidence="2">
    <location>
        <begin position="201"/>
        <end position="305"/>
    </location>
</feature>
<dbReference type="Gene3D" id="2.60.120.590">
    <property type="entry name" value="Alpha-ketoglutarate-dependent dioxygenase AlkB-like"/>
    <property type="match status" value="1"/>
</dbReference>
<dbReference type="Proteomes" id="UP000247409">
    <property type="component" value="Unassembled WGS sequence"/>
</dbReference>
<dbReference type="InterPro" id="IPR005123">
    <property type="entry name" value="Oxoglu/Fe-dep_dioxygenase_dom"/>
</dbReference>
<dbReference type="GO" id="GO:0070988">
    <property type="term" value="P:demethylation"/>
    <property type="evidence" value="ECO:0007669"/>
    <property type="project" value="InterPro"/>
</dbReference>
<evidence type="ECO:0000259" key="2">
    <source>
        <dbReference type="PROSITE" id="PS51471"/>
    </source>
</evidence>
<evidence type="ECO:0000313" key="3">
    <source>
        <dbReference type="EMBL" id="PXF43783.1"/>
    </source>
</evidence>
<dbReference type="GO" id="GO:0032451">
    <property type="term" value="F:demethylase activity"/>
    <property type="evidence" value="ECO:0007669"/>
    <property type="project" value="TreeGrafter"/>
</dbReference>
<dbReference type="PROSITE" id="PS51471">
    <property type="entry name" value="FE2OG_OXY"/>
    <property type="match status" value="1"/>
</dbReference>
<reference evidence="3 4" key="1">
    <citation type="journal article" date="2018" name="Mol. Biol. Evol.">
        <title>Analysis of the draft genome of the red seaweed Gracilariopsis chorda provides insights into genome size evolution in Rhodophyta.</title>
        <authorList>
            <person name="Lee J."/>
            <person name="Yang E.C."/>
            <person name="Graf L."/>
            <person name="Yang J.H."/>
            <person name="Qiu H."/>
            <person name="Zel Zion U."/>
            <person name="Chan C.X."/>
            <person name="Stephens T.G."/>
            <person name="Weber A.P.M."/>
            <person name="Boo G.H."/>
            <person name="Boo S.M."/>
            <person name="Kim K.M."/>
            <person name="Shin Y."/>
            <person name="Jung M."/>
            <person name="Lee S.J."/>
            <person name="Yim H.S."/>
            <person name="Lee J.H."/>
            <person name="Bhattacharya D."/>
            <person name="Yoon H.S."/>
        </authorList>
    </citation>
    <scope>NUCLEOTIDE SEQUENCE [LARGE SCALE GENOMIC DNA]</scope>
    <source>
        <strain evidence="3 4">SKKU-2015</strain>
        <tissue evidence="3">Whole body</tissue>
    </source>
</reference>